<dbReference type="HOGENOM" id="CLU_000604_1_1_9"/>
<dbReference type="GO" id="GO:0022857">
    <property type="term" value="F:transmembrane transporter activity"/>
    <property type="evidence" value="ECO:0007669"/>
    <property type="project" value="UniProtKB-ARBA"/>
</dbReference>
<dbReference type="AlphaFoldDB" id="R4KF87"/>
<gene>
    <name evidence="6" type="ORF">Clopa_3480</name>
</gene>
<comment type="subcellular location">
    <subcellularLocation>
        <location evidence="1">Cell membrane</location>
        <topology evidence="1">Peripheral membrane protein</topology>
    </subcellularLocation>
</comment>
<sequence>MEESILSMKNVIVNRKARKNVLNIDNFSMKAGEIIAVVGPNGSGKSTLFQVINLLIPCNGELKLFGESVKNSNKIKLRRRCSYVFQEMLLLKDTVFNNVAKALQFRRLSNIEINERVHRVLREFECEHLAERQSYCLSGGEAQRVCIARAMVTEPDLLLLDEPSASLDAGMKSEMIRHIKKVAEEKGIAVILVSHNFSDVLHFAERAVVMFDGKFVQDEIPEVLMRRPANEKIAKLVGIDNILSCNIDYENNSISLDNGIKFSYPYNMKKNVRNLCIPGECIKIYDSDFSTNEVSKIVLEGSIKKILPDIGSYYVIVQCEGQNINVRVSREYIIDNNIKEGKSVKITFSSFDVHII</sequence>
<evidence type="ECO:0000259" key="5">
    <source>
        <dbReference type="PROSITE" id="PS50893"/>
    </source>
</evidence>
<reference evidence="6 7" key="1">
    <citation type="submission" date="2012-01" db="EMBL/GenBank/DDBJ databases">
        <title>Complete sequence of chromosome of Clostridium pasteurianum BC1.</title>
        <authorList>
            <consortium name="US DOE Joint Genome Institute"/>
            <person name="Lucas S."/>
            <person name="Han J."/>
            <person name="Lapidus A."/>
            <person name="Cheng J.-F."/>
            <person name="Goodwin L."/>
            <person name="Pitluck S."/>
            <person name="Peters L."/>
            <person name="Mikhailova N."/>
            <person name="Teshima H."/>
            <person name="Detter J.C."/>
            <person name="Han C."/>
            <person name="Tapia R."/>
            <person name="Land M."/>
            <person name="Hauser L."/>
            <person name="Kyrpides N."/>
            <person name="Ivanova N."/>
            <person name="Pagani I."/>
            <person name="Dunn J."/>
            <person name="Taghavi S."/>
            <person name="Francis A."/>
            <person name="van der Lelie D."/>
            <person name="Woyke T."/>
        </authorList>
    </citation>
    <scope>NUCLEOTIDE SEQUENCE [LARGE SCALE GENOMIC DNA]</scope>
    <source>
        <strain evidence="6 7">BC1</strain>
    </source>
</reference>
<keyword evidence="4" id="KW-0067">ATP-binding</keyword>
<dbReference type="PANTHER" id="PTHR42781:SF4">
    <property type="entry name" value="SPERMIDINE_PUTRESCINE IMPORT ATP-BINDING PROTEIN POTA"/>
    <property type="match status" value="1"/>
</dbReference>
<dbReference type="CDD" id="cd03225">
    <property type="entry name" value="ABC_cobalt_CbiO_domain1"/>
    <property type="match status" value="1"/>
</dbReference>
<dbReference type="PROSITE" id="PS00211">
    <property type="entry name" value="ABC_TRANSPORTER_1"/>
    <property type="match status" value="1"/>
</dbReference>
<evidence type="ECO:0000256" key="3">
    <source>
        <dbReference type="ARBA" id="ARBA00022741"/>
    </source>
</evidence>
<dbReference type="PATRIC" id="fig|86416.3.peg.3475"/>
<dbReference type="InterPro" id="IPR027417">
    <property type="entry name" value="P-loop_NTPase"/>
</dbReference>
<dbReference type="InterPro" id="IPR050093">
    <property type="entry name" value="ABC_SmlMolc_Importer"/>
</dbReference>
<dbReference type="Gene3D" id="3.40.50.300">
    <property type="entry name" value="P-loop containing nucleotide triphosphate hydrolases"/>
    <property type="match status" value="1"/>
</dbReference>
<dbReference type="SUPFAM" id="SSF52540">
    <property type="entry name" value="P-loop containing nucleoside triphosphate hydrolases"/>
    <property type="match status" value="1"/>
</dbReference>
<dbReference type="InterPro" id="IPR003593">
    <property type="entry name" value="AAA+_ATPase"/>
</dbReference>
<evidence type="ECO:0000313" key="7">
    <source>
        <dbReference type="Proteomes" id="UP000013523"/>
    </source>
</evidence>
<dbReference type="RefSeq" id="WP_015616554.1">
    <property type="nucleotide sequence ID" value="NC_021182.1"/>
</dbReference>
<dbReference type="GO" id="GO:0005886">
    <property type="term" value="C:plasma membrane"/>
    <property type="evidence" value="ECO:0007669"/>
    <property type="project" value="UniProtKB-SubCell"/>
</dbReference>
<accession>R4KF87</accession>
<evidence type="ECO:0000256" key="4">
    <source>
        <dbReference type="ARBA" id="ARBA00022840"/>
    </source>
</evidence>
<keyword evidence="7" id="KW-1185">Reference proteome</keyword>
<dbReference type="KEGG" id="cpas:Clopa_3480"/>
<dbReference type="InterPro" id="IPR017871">
    <property type="entry name" value="ABC_transporter-like_CS"/>
</dbReference>
<keyword evidence="3" id="KW-0547">Nucleotide-binding</keyword>
<dbReference type="SMART" id="SM00382">
    <property type="entry name" value="AAA"/>
    <property type="match status" value="1"/>
</dbReference>
<dbReference type="STRING" id="86416.Clopa_3480"/>
<keyword evidence="2" id="KW-0813">Transport</keyword>
<feature type="domain" description="ABC transporter" evidence="5">
    <location>
        <begin position="6"/>
        <end position="237"/>
    </location>
</feature>
<dbReference type="PANTHER" id="PTHR42781">
    <property type="entry name" value="SPERMIDINE/PUTRESCINE IMPORT ATP-BINDING PROTEIN POTA"/>
    <property type="match status" value="1"/>
</dbReference>
<dbReference type="Proteomes" id="UP000013523">
    <property type="component" value="Chromosome"/>
</dbReference>
<evidence type="ECO:0000256" key="1">
    <source>
        <dbReference type="ARBA" id="ARBA00004202"/>
    </source>
</evidence>
<protein>
    <submittedName>
        <fullName evidence="6">ABC-type spermidine/putrescine transport system, ATPase component</fullName>
    </submittedName>
</protein>
<dbReference type="eggNOG" id="COG3842">
    <property type="taxonomic scope" value="Bacteria"/>
</dbReference>
<dbReference type="GO" id="GO:0005524">
    <property type="term" value="F:ATP binding"/>
    <property type="evidence" value="ECO:0007669"/>
    <property type="project" value="UniProtKB-KW"/>
</dbReference>
<dbReference type="EMBL" id="CP003261">
    <property type="protein sequence ID" value="AGK98270.1"/>
    <property type="molecule type" value="Genomic_DNA"/>
</dbReference>
<dbReference type="Pfam" id="PF00005">
    <property type="entry name" value="ABC_tran"/>
    <property type="match status" value="1"/>
</dbReference>
<evidence type="ECO:0000313" key="6">
    <source>
        <dbReference type="EMBL" id="AGK98270.1"/>
    </source>
</evidence>
<dbReference type="InterPro" id="IPR003439">
    <property type="entry name" value="ABC_transporter-like_ATP-bd"/>
</dbReference>
<dbReference type="OrthoDB" id="9780431at2"/>
<dbReference type="InterPro" id="IPR015856">
    <property type="entry name" value="ABC_transpr_CbiO/EcfA_su"/>
</dbReference>
<dbReference type="PROSITE" id="PS50893">
    <property type="entry name" value="ABC_TRANSPORTER_2"/>
    <property type="match status" value="1"/>
</dbReference>
<evidence type="ECO:0000256" key="2">
    <source>
        <dbReference type="ARBA" id="ARBA00022448"/>
    </source>
</evidence>
<organism evidence="6 7">
    <name type="scientific">Clostridium pasteurianum BC1</name>
    <dbReference type="NCBI Taxonomy" id="86416"/>
    <lineage>
        <taxon>Bacteria</taxon>
        <taxon>Bacillati</taxon>
        <taxon>Bacillota</taxon>
        <taxon>Clostridia</taxon>
        <taxon>Eubacteriales</taxon>
        <taxon>Clostridiaceae</taxon>
        <taxon>Clostridium</taxon>
    </lineage>
</organism>
<name>R4KF87_CLOPA</name>
<proteinExistence type="predicted"/>
<dbReference type="GO" id="GO:0016887">
    <property type="term" value="F:ATP hydrolysis activity"/>
    <property type="evidence" value="ECO:0007669"/>
    <property type="project" value="InterPro"/>
</dbReference>